<dbReference type="InterPro" id="IPR001766">
    <property type="entry name" value="Fork_head_dom"/>
</dbReference>
<feature type="compositionally biased region" description="Basic and acidic residues" evidence="3">
    <location>
        <begin position="229"/>
        <end position="241"/>
    </location>
</feature>
<feature type="region of interest" description="Disordered" evidence="3">
    <location>
        <begin position="229"/>
        <end position="256"/>
    </location>
</feature>
<protein>
    <recommendedName>
        <fullName evidence="4">Fork-head domain-containing protein</fullName>
    </recommendedName>
</protein>
<evidence type="ECO:0000259" key="4">
    <source>
        <dbReference type="PROSITE" id="PS50039"/>
    </source>
</evidence>
<dbReference type="PROSITE" id="PS50039">
    <property type="entry name" value="FORK_HEAD_3"/>
    <property type="match status" value="1"/>
</dbReference>
<dbReference type="PANTHER" id="PTHR11829">
    <property type="entry name" value="FORKHEAD BOX PROTEIN"/>
    <property type="match status" value="1"/>
</dbReference>
<dbReference type="InterPro" id="IPR050211">
    <property type="entry name" value="FOX_domain-containing"/>
</dbReference>
<feature type="region of interest" description="Disordered" evidence="3">
    <location>
        <begin position="1"/>
        <end position="84"/>
    </location>
</feature>
<evidence type="ECO:0000313" key="6">
    <source>
        <dbReference type="Proteomes" id="UP001437256"/>
    </source>
</evidence>
<dbReference type="SMART" id="SM00339">
    <property type="entry name" value="FH"/>
    <property type="match status" value="1"/>
</dbReference>
<name>A0ABR2ZRF3_9AGAR</name>
<evidence type="ECO:0000313" key="5">
    <source>
        <dbReference type="EMBL" id="KAL0063943.1"/>
    </source>
</evidence>
<comment type="caution">
    <text evidence="5">The sequence shown here is derived from an EMBL/GenBank/DDBJ whole genome shotgun (WGS) entry which is preliminary data.</text>
</comment>
<evidence type="ECO:0000256" key="2">
    <source>
        <dbReference type="PROSITE-ProRule" id="PRU00089"/>
    </source>
</evidence>
<feature type="compositionally biased region" description="Low complexity" evidence="3">
    <location>
        <begin position="47"/>
        <end position="65"/>
    </location>
</feature>
<feature type="compositionally biased region" description="Polar residues" evidence="3">
    <location>
        <begin position="1"/>
        <end position="10"/>
    </location>
</feature>
<keyword evidence="6" id="KW-1185">Reference proteome</keyword>
<feature type="domain" description="Fork-head" evidence="4">
    <location>
        <begin position="151"/>
        <end position="234"/>
    </location>
</feature>
<evidence type="ECO:0000256" key="1">
    <source>
        <dbReference type="ARBA" id="ARBA00023125"/>
    </source>
</evidence>
<dbReference type="SUPFAM" id="SSF46785">
    <property type="entry name" value="Winged helix' DNA-binding domain"/>
    <property type="match status" value="1"/>
</dbReference>
<accession>A0ABR2ZRF3</accession>
<comment type="subcellular location">
    <subcellularLocation>
        <location evidence="2">Nucleus</location>
    </subcellularLocation>
</comment>
<dbReference type="Proteomes" id="UP001437256">
    <property type="component" value="Unassembled WGS sequence"/>
</dbReference>
<sequence length="355" mass="39798">MNSPAQQWQPQWDPRLPTSPAIPRAGGDPDHTFQGEPAHPFPCYPLHHQSSSSSESGRSSTHHPSGPTFTQSQSPGFSGHDPEGRLQALVPAATHAAPSNSMRVGPPTIGVDISLAEAESRLRRVHNFRPGVPLALSSIPDPPPSDMHQDTLVQIAIWSSPQKRLLASEIYAAIEARFRSFPEGTNQPWRRSVRHMLSFKRAFVKSRDKDHSGRHYWELDYEHLDQGYKRERKRGGSDTSKKRGKNAQRAKEDSPDSFLQDYLEDDSYFKEDDMGISGSSGRNTFQQHFDVFSRKNYAKPVQSFSISDISTRPSFTSVTSLTAPVCTHLEFYAHFAHGWSHLLVSSWPSQSNSRV</sequence>
<dbReference type="EMBL" id="JBBXMP010000070">
    <property type="protein sequence ID" value="KAL0063943.1"/>
    <property type="molecule type" value="Genomic_DNA"/>
</dbReference>
<dbReference type="InterPro" id="IPR036390">
    <property type="entry name" value="WH_DNA-bd_sf"/>
</dbReference>
<dbReference type="PANTHER" id="PTHR11829:SF343">
    <property type="entry name" value="FORK-HEAD DOMAIN-CONTAINING PROTEIN"/>
    <property type="match status" value="1"/>
</dbReference>
<feature type="DNA-binding region" description="Fork-head" evidence="2">
    <location>
        <begin position="151"/>
        <end position="234"/>
    </location>
</feature>
<evidence type="ECO:0000256" key="3">
    <source>
        <dbReference type="SAM" id="MobiDB-lite"/>
    </source>
</evidence>
<gene>
    <name evidence="5" type="ORF">AAF712_009133</name>
</gene>
<organism evidence="5 6">
    <name type="scientific">Marasmius tenuissimus</name>
    <dbReference type="NCBI Taxonomy" id="585030"/>
    <lineage>
        <taxon>Eukaryota</taxon>
        <taxon>Fungi</taxon>
        <taxon>Dikarya</taxon>
        <taxon>Basidiomycota</taxon>
        <taxon>Agaricomycotina</taxon>
        <taxon>Agaricomycetes</taxon>
        <taxon>Agaricomycetidae</taxon>
        <taxon>Agaricales</taxon>
        <taxon>Marasmiineae</taxon>
        <taxon>Marasmiaceae</taxon>
        <taxon>Marasmius</taxon>
    </lineage>
</organism>
<dbReference type="Gene3D" id="1.10.10.10">
    <property type="entry name" value="Winged helix-like DNA-binding domain superfamily/Winged helix DNA-binding domain"/>
    <property type="match status" value="1"/>
</dbReference>
<feature type="compositionally biased region" description="Polar residues" evidence="3">
    <location>
        <begin position="67"/>
        <end position="76"/>
    </location>
</feature>
<proteinExistence type="predicted"/>
<dbReference type="Pfam" id="PF00250">
    <property type="entry name" value="Forkhead"/>
    <property type="match status" value="1"/>
</dbReference>
<reference evidence="5 6" key="1">
    <citation type="submission" date="2024-05" db="EMBL/GenBank/DDBJ databases">
        <title>A draft genome resource for the thread blight pathogen Marasmius tenuissimus strain MS-2.</title>
        <authorList>
            <person name="Yulfo-Soto G.E."/>
            <person name="Baruah I.K."/>
            <person name="Amoako-Attah I."/>
            <person name="Bukari Y."/>
            <person name="Meinhardt L.W."/>
            <person name="Bailey B.A."/>
            <person name="Cohen S.P."/>
        </authorList>
    </citation>
    <scope>NUCLEOTIDE SEQUENCE [LARGE SCALE GENOMIC DNA]</scope>
    <source>
        <strain evidence="5 6">MS-2</strain>
    </source>
</reference>
<dbReference type="InterPro" id="IPR036388">
    <property type="entry name" value="WH-like_DNA-bd_sf"/>
</dbReference>
<keyword evidence="1 2" id="KW-0238">DNA-binding</keyword>
<keyword evidence="2" id="KW-0539">Nucleus</keyword>